<sequence>MAKSCCSFFLFITLLLQLNNPCSSLLEQVVTPPLPILPLPTYSQPKWKQREIILFLHFGVNTFSGKERGTGHENPSIFNPITLNITQWDNVAEEAEISLMILTAKNHNGFFLWPSKYTKHFFISSYWKNGKGDVVQEFVNAATHKGIDVGIYLSPWDRHDSRYGHDLLYNEYYLGQLQELLKK</sequence>
<dbReference type="EMBL" id="OX451740">
    <property type="protein sequence ID" value="CAI8612361.1"/>
    <property type="molecule type" value="Genomic_DNA"/>
</dbReference>
<keyword evidence="5" id="KW-0326">Glycosidase</keyword>
<dbReference type="EC" id="3.2.1.51" evidence="2"/>
<dbReference type="PANTHER" id="PTHR10030">
    <property type="entry name" value="ALPHA-L-FUCOSIDASE"/>
    <property type="match status" value="1"/>
</dbReference>
<evidence type="ECO:0000313" key="9">
    <source>
        <dbReference type="Proteomes" id="UP001157006"/>
    </source>
</evidence>
<gene>
    <name evidence="8" type="ORF">VFH_V030720</name>
</gene>
<evidence type="ECO:0000256" key="4">
    <source>
        <dbReference type="ARBA" id="ARBA00022801"/>
    </source>
</evidence>
<evidence type="ECO:0000256" key="1">
    <source>
        <dbReference type="ARBA" id="ARBA00007951"/>
    </source>
</evidence>
<dbReference type="SUPFAM" id="SSF51445">
    <property type="entry name" value="(Trans)glycosidases"/>
    <property type="match status" value="1"/>
</dbReference>
<dbReference type="AlphaFoldDB" id="A0AAV1AP42"/>
<accession>A0AAV1AP42</accession>
<protein>
    <recommendedName>
        <fullName evidence="2">alpha-L-fucosidase</fullName>
        <ecNumber evidence="2">3.2.1.51</ecNumber>
    </recommendedName>
</protein>
<feature type="signal peptide" evidence="6">
    <location>
        <begin position="1"/>
        <end position="24"/>
    </location>
</feature>
<reference evidence="8 9" key="1">
    <citation type="submission" date="2023-01" db="EMBL/GenBank/DDBJ databases">
        <authorList>
            <person name="Kreplak J."/>
        </authorList>
    </citation>
    <scope>NUCLEOTIDE SEQUENCE [LARGE SCALE GENOMIC DNA]</scope>
</reference>
<dbReference type="GO" id="GO:0005764">
    <property type="term" value="C:lysosome"/>
    <property type="evidence" value="ECO:0007669"/>
    <property type="project" value="TreeGrafter"/>
</dbReference>
<dbReference type="PANTHER" id="PTHR10030:SF37">
    <property type="entry name" value="ALPHA-L-FUCOSIDASE-RELATED"/>
    <property type="match status" value="1"/>
</dbReference>
<proteinExistence type="inferred from homology"/>
<feature type="chain" id="PRO_5043773998" description="alpha-L-fucosidase" evidence="6">
    <location>
        <begin position="25"/>
        <end position="183"/>
    </location>
</feature>
<comment type="similarity">
    <text evidence="1">Belongs to the glycosyl hydrolase 29 family.</text>
</comment>
<dbReference type="GO" id="GO:0006004">
    <property type="term" value="P:fucose metabolic process"/>
    <property type="evidence" value="ECO:0007669"/>
    <property type="project" value="TreeGrafter"/>
</dbReference>
<evidence type="ECO:0000259" key="7">
    <source>
        <dbReference type="Pfam" id="PF01120"/>
    </source>
</evidence>
<keyword evidence="3 6" id="KW-0732">Signal</keyword>
<dbReference type="InterPro" id="IPR000933">
    <property type="entry name" value="Glyco_hydro_29"/>
</dbReference>
<evidence type="ECO:0000256" key="6">
    <source>
        <dbReference type="SAM" id="SignalP"/>
    </source>
</evidence>
<dbReference type="InterPro" id="IPR017853">
    <property type="entry name" value="GH"/>
</dbReference>
<keyword evidence="9" id="KW-1185">Reference proteome</keyword>
<dbReference type="Pfam" id="PF01120">
    <property type="entry name" value="Alpha_L_fucos"/>
    <property type="match status" value="1"/>
</dbReference>
<evidence type="ECO:0000256" key="5">
    <source>
        <dbReference type="ARBA" id="ARBA00023295"/>
    </source>
</evidence>
<dbReference type="GO" id="GO:0016139">
    <property type="term" value="P:glycoside catabolic process"/>
    <property type="evidence" value="ECO:0007669"/>
    <property type="project" value="TreeGrafter"/>
</dbReference>
<dbReference type="InterPro" id="IPR057739">
    <property type="entry name" value="Glyco_hydro_29_N"/>
</dbReference>
<dbReference type="Gene3D" id="3.20.20.80">
    <property type="entry name" value="Glycosidases"/>
    <property type="match status" value="1"/>
</dbReference>
<keyword evidence="4" id="KW-0378">Hydrolase</keyword>
<evidence type="ECO:0000256" key="2">
    <source>
        <dbReference type="ARBA" id="ARBA00012662"/>
    </source>
</evidence>
<name>A0AAV1AP42_VICFA</name>
<dbReference type="GO" id="GO:0004560">
    <property type="term" value="F:alpha-L-fucosidase activity"/>
    <property type="evidence" value="ECO:0007669"/>
    <property type="project" value="UniProtKB-EC"/>
</dbReference>
<evidence type="ECO:0000313" key="8">
    <source>
        <dbReference type="EMBL" id="CAI8612361.1"/>
    </source>
</evidence>
<feature type="domain" description="Glycoside hydrolase family 29 N-terminal" evidence="7">
    <location>
        <begin position="75"/>
        <end position="172"/>
    </location>
</feature>
<dbReference type="Proteomes" id="UP001157006">
    <property type="component" value="Chromosome 5"/>
</dbReference>
<evidence type="ECO:0000256" key="3">
    <source>
        <dbReference type="ARBA" id="ARBA00022729"/>
    </source>
</evidence>
<organism evidence="8 9">
    <name type="scientific">Vicia faba</name>
    <name type="common">Broad bean</name>
    <name type="synonym">Faba vulgaris</name>
    <dbReference type="NCBI Taxonomy" id="3906"/>
    <lineage>
        <taxon>Eukaryota</taxon>
        <taxon>Viridiplantae</taxon>
        <taxon>Streptophyta</taxon>
        <taxon>Embryophyta</taxon>
        <taxon>Tracheophyta</taxon>
        <taxon>Spermatophyta</taxon>
        <taxon>Magnoliopsida</taxon>
        <taxon>eudicotyledons</taxon>
        <taxon>Gunneridae</taxon>
        <taxon>Pentapetalae</taxon>
        <taxon>rosids</taxon>
        <taxon>fabids</taxon>
        <taxon>Fabales</taxon>
        <taxon>Fabaceae</taxon>
        <taxon>Papilionoideae</taxon>
        <taxon>50 kb inversion clade</taxon>
        <taxon>NPAAA clade</taxon>
        <taxon>Hologalegina</taxon>
        <taxon>IRL clade</taxon>
        <taxon>Fabeae</taxon>
        <taxon>Vicia</taxon>
    </lineage>
</organism>